<dbReference type="GO" id="GO:0003677">
    <property type="term" value="F:DNA binding"/>
    <property type="evidence" value="ECO:0007669"/>
    <property type="project" value="UniProtKB-KW"/>
</dbReference>
<dbReference type="InterPro" id="IPR036388">
    <property type="entry name" value="WH-like_DNA-bd_sf"/>
</dbReference>
<dbReference type="SUPFAM" id="SSF48008">
    <property type="entry name" value="GntR ligand-binding domain-like"/>
    <property type="match status" value="1"/>
</dbReference>
<dbReference type="SMART" id="SM00895">
    <property type="entry name" value="FCD"/>
    <property type="match status" value="1"/>
</dbReference>
<keyword evidence="1" id="KW-0805">Transcription regulation</keyword>
<dbReference type="InterPro" id="IPR000524">
    <property type="entry name" value="Tscrpt_reg_HTH_GntR"/>
</dbReference>
<dbReference type="PANTHER" id="PTHR43537">
    <property type="entry name" value="TRANSCRIPTIONAL REGULATOR, GNTR FAMILY"/>
    <property type="match status" value="1"/>
</dbReference>
<evidence type="ECO:0000256" key="3">
    <source>
        <dbReference type="ARBA" id="ARBA00023163"/>
    </source>
</evidence>
<dbReference type="GO" id="GO:0003700">
    <property type="term" value="F:DNA-binding transcription factor activity"/>
    <property type="evidence" value="ECO:0007669"/>
    <property type="project" value="InterPro"/>
</dbReference>
<dbReference type="EMBL" id="CP021112">
    <property type="protein sequence ID" value="ARP99491.1"/>
    <property type="molecule type" value="Genomic_DNA"/>
</dbReference>
<name>A0A1W6ZQ48_9HYPH</name>
<gene>
    <name evidence="4" type="ORF">CAK95_10645</name>
</gene>
<dbReference type="KEGG" id="psin:CAK95_10645"/>
<sequence length="245" mass="26768">MAKKKKVAKTPVAKKAARKAPAKAASLADKAFDEIKEKILKLYFLPGQYLNEGALCALLGVGRTPVHQALQRLQHEGLVEVMPRKGVIVQPGSIAEILKILDSRATIEADLARNAAGRATPKQAEELKALARAGVGASNPSQLENFIDADRAFHSKFAELAENPVLSEFARTLHERSIRYWYLHLWQTFDGKATGGEHSAIADAIAKGDGEAAAKAVRTHIESLRTRLMRAQDINRGRGPMPRPR</sequence>
<keyword evidence="2" id="KW-0238">DNA-binding</keyword>
<dbReference type="STRING" id="1235591.CAK95_10645"/>
<accession>A0A1W6ZQ48</accession>
<reference evidence="4 5" key="1">
    <citation type="submission" date="2017-05" db="EMBL/GenBank/DDBJ databases">
        <title>Full genome sequence of Pseudorhodoplanes sinuspersici.</title>
        <authorList>
            <person name="Dastgheib S.M.M."/>
            <person name="Shavandi M."/>
            <person name="Tirandaz H."/>
        </authorList>
    </citation>
    <scope>NUCLEOTIDE SEQUENCE [LARGE SCALE GENOMIC DNA]</scope>
    <source>
        <strain evidence="4 5">RIPI110</strain>
    </source>
</reference>
<protein>
    <submittedName>
        <fullName evidence="4">Uncharacterized protein</fullName>
    </submittedName>
</protein>
<organism evidence="4 5">
    <name type="scientific">Pseudorhodoplanes sinuspersici</name>
    <dbReference type="NCBI Taxonomy" id="1235591"/>
    <lineage>
        <taxon>Bacteria</taxon>
        <taxon>Pseudomonadati</taxon>
        <taxon>Pseudomonadota</taxon>
        <taxon>Alphaproteobacteria</taxon>
        <taxon>Hyphomicrobiales</taxon>
        <taxon>Pseudorhodoplanes</taxon>
    </lineage>
</organism>
<dbReference type="RefSeq" id="WP_086087899.1">
    <property type="nucleotide sequence ID" value="NZ_CP021112.1"/>
</dbReference>
<dbReference type="OrthoDB" id="9028214at2"/>
<dbReference type="Gene3D" id="1.20.120.530">
    <property type="entry name" value="GntR ligand-binding domain-like"/>
    <property type="match status" value="1"/>
</dbReference>
<keyword evidence="3" id="KW-0804">Transcription</keyword>
<dbReference type="SMART" id="SM00345">
    <property type="entry name" value="HTH_GNTR"/>
    <property type="match status" value="1"/>
</dbReference>
<dbReference type="PANTHER" id="PTHR43537:SF5">
    <property type="entry name" value="UXU OPERON TRANSCRIPTIONAL REGULATOR"/>
    <property type="match status" value="1"/>
</dbReference>
<dbReference type="PROSITE" id="PS50949">
    <property type="entry name" value="HTH_GNTR"/>
    <property type="match status" value="1"/>
</dbReference>
<proteinExistence type="predicted"/>
<dbReference type="Gene3D" id="1.10.10.10">
    <property type="entry name" value="Winged helix-like DNA-binding domain superfamily/Winged helix DNA-binding domain"/>
    <property type="match status" value="1"/>
</dbReference>
<dbReference type="InterPro" id="IPR008920">
    <property type="entry name" value="TF_FadR/GntR_C"/>
</dbReference>
<dbReference type="Proteomes" id="UP000194137">
    <property type="component" value="Chromosome"/>
</dbReference>
<dbReference type="InterPro" id="IPR011711">
    <property type="entry name" value="GntR_C"/>
</dbReference>
<dbReference type="SUPFAM" id="SSF46785">
    <property type="entry name" value="Winged helix' DNA-binding domain"/>
    <property type="match status" value="1"/>
</dbReference>
<dbReference type="Pfam" id="PF00392">
    <property type="entry name" value="GntR"/>
    <property type="match status" value="1"/>
</dbReference>
<evidence type="ECO:0000313" key="4">
    <source>
        <dbReference type="EMBL" id="ARP99491.1"/>
    </source>
</evidence>
<evidence type="ECO:0000313" key="5">
    <source>
        <dbReference type="Proteomes" id="UP000194137"/>
    </source>
</evidence>
<dbReference type="InterPro" id="IPR036390">
    <property type="entry name" value="WH_DNA-bd_sf"/>
</dbReference>
<evidence type="ECO:0000256" key="1">
    <source>
        <dbReference type="ARBA" id="ARBA00023015"/>
    </source>
</evidence>
<dbReference type="AlphaFoldDB" id="A0A1W6ZQ48"/>
<dbReference type="Pfam" id="PF07729">
    <property type="entry name" value="FCD"/>
    <property type="match status" value="1"/>
</dbReference>
<dbReference type="CDD" id="cd07377">
    <property type="entry name" value="WHTH_GntR"/>
    <property type="match status" value="1"/>
</dbReference>
<evidence type="ECO:0000256" key="2">
    <source>
        <dbReference type="ARBA" id="ARBA00023125"/>
    </source>
</evidence>
<keyword evidence="5" id="KW-1185">Reference proteome</keyword>